<evidence type="ECO:0000313" key="11">
    <source>
        <dbReference type="EMBL" id="TDX51420.1"/>
    </source>
</evidence>
<accession>A0A4R8GYE5</accession>
<evidence type="ECO:0000256" key="2">
    <source>
        <dbReference type="ARBA" id="ARBA00005684"/>
    </source>
</evidence>
<keyword evidence="6 10" id="KW-0808">Transferase</keyword>
<dbReference type="InterPro" id="IPR017853">
    <property type="entry name" value="GH"/>
</dbReference>
<dbReference type="SUPFAM" id="SSF51445">
    <property type="entry name" value="(Trans)glycosidases"/>
    <property type="match status" value="1"/>
</dbReference>
<dbReference type="PANTHER" id="PTHR32438:SF5">
    <property type="entry name" value="4-ALPHA-GLUCANOTRANSFERASE DPE1, CHLOROPLASTIC_AMYLOPLASTIC"/>
    <property type="match status" value="1"/>
</dbReference>
<dbReference type="Pfam" id="PF02446">
    <property type="entry name" value="Glyco_hydro_77"/>
    <property type="match status" value="1"/>
</dbReference>
<dbReference type="Gene3D" id="3.20.20.80">
    <property type="entry name" value="Glycosidases"/>
    <property type="match status" value="1"/>
</dbReference>
<dbReference type="EC" id="2.4.1.25" evidence="3 10"/>
<evidence type="ECO:0000256" key="5">
    <source>
        <dbReference type="ARBA" id="ARBA00022676"/>
    </source>
</evidence>
<name>A0A4R8GYE5_9FIRM</name>
<dbReference type="AlphaFoldDB" id="A0A4R8GYE5"/>
<reference evidence="11 12" key="1">
    <citation type="submission" date="2019-03" db="EMBL/GenBank/DDBJ databases">
        <title>Subsurface microbial communities from deep shales in Ohio and West Virginia, USA.</title>
        <authorList>
            <person name="Wrighton K."/>
        </authorList>
    </citation>
    <scope>NUCLEOTIDE SEQUENCE [LARGE SCALE GENOMIC DNA]</scope>
    <source>
        <strain evidence="11 12">MSL 6dP</strain>
    </source>
</reference>
<dbReference type="NCBIfam" id="TIGR00217">
    <property type="entry name" value="malQ"/>
    <property type="match status" value="1"/>
</dbReference>
<evidence type="ECO:0000313" key="12">
    <source>
        <dbReference type="Proteomes" id="UP000295832"/>
    </source>
</evidence>
<sequence>MKFKRQSGLFLHPTSLPGKYGIGSLGNEAYQFIDFLAEAGQNLWQICPLGPTGYGDSPYQCFSAFAGNHMLVSLESLVEDEFLSQEELDNDIDFDQDKVEYGKVIDFKLPLLKKAFSRFKAKVDKREYTSFCENNAEWLEDYALFRAVKSSFDERPWHEWDEDIKLRNKEAMDRYKAELSTDIEFQQFIQYIFFKQWTKVKDYANDKGIKIIGDIPIFVAMDSADAWANPEVFLFDEDMKPTKVAGVPPDYFSETGQLWGNPLYDWDKLKETNYSWWVKRIEALLEVADIVRIDHFRGFAAYWAVPYGDKTAINGEWKKAPGMELFKTIKDELGELPIIVEDLGTITKDVEELKECFDFPGMEILQFAFDANEDNNLPPNEFTTDNCVVYTGTHDNNTTLGWYNEDATDQDKEDLYQYLNQHLSHRHDDISWDLMELAWKSRAIISLAPLQDVFSLDSDARFNTPGVLGGNWDWKYRVEMLTEKRATTLKEMTKRHNRL</sequence>
<protein>
    <recommendedName>
        <fullName evidence="4 10">4-alpha-glucanotransferase</fullName>
        <ecNumber evidence="3 10">2.4.1.25</ecNumber>
    </recommendedName>
    <alternativeName>
        <fullName evidence="8 10">Amylomaltase</fullName>
    </alternativeName>
    <alternativeName>
        <fullName evidence="9 10">Disproportionating enzyme</fullName>
    </alternativeName>
</protein>
<evidence type="ECO:0000256" key="9">
    <source>
        <dbReference type="ARBA" id="ARBA00031501"/>
    </source>
</evidence>
<dbReference type="NCBIfam" id="NF011080">
    <property type="entry name" value="PRK14508.1-3"/>
    <property type="match status" value="1"/>
</dbReference>
<dbReference type="NCBIfam" id="NF011079">
    <property type="entry name" value="PRK14508.1-2"/>
    <property type="match status" value="1"/>
</dbReference>
<dbReference type="PANTHER" id="PTHR32438">
    <property type="entry name" value="4-ALPHA-GLUCANOTRANSFERASE DPE1, CHLOROPLASTIC/AMYLOPLASTIC"/>
    <property type="match status" value="1"/>
</dbReference>
<proteinExistence type="inferred from homology"/>
<evidence type="ECO:0000256" key="8">
    <source>
        <dbReference type="ARBA" id="ARBA00031423"/>
    </source>
</evidence>
<dbReference type="GO" id="GO:0005975">
    <property type="term" value="P:carbohydrate metabolic process"/>
    <property type="evidence" value="ECO:0007669"/>
    <property type="project" value="InterPro"/>
</dbReference>
<evidence type="ECO:0000256" key="1">
    <source>
        <dbReference type="ARBA" id="ARBA00000439"/>
    </source>
</evidence>
<dbReference type="STRING" id="926561.GCA_000379025_01506"/>
<gene>
    <name evidence="11" type="ORF">C7959_11365</name>
</gene>
<evidence type="ECO:0000256" key="3">
    <source>
        <dbReference type="ARBA" id="ARBA00012560"/>
    </source>
</evidence>
<organism evidence="11 12">
    <name type="scientific">Orenia marismortui</name>
    <dbReference type="NCBI Taxonomy" id="46469"/>
    <lineage>
        <taxon>Bacteria</taxon>
        <taxon>Bacillati</taxon>
        <taxon>Bacillota</taxon>
        <taxon>Clostridia</taxon>
        <taxon>Halanaerobiales</taxon>
        <taxon>Halobacteroidaceae</taxon>
        <taxon>Orenia</taxon>
    </lineage>
</organism>
<comment type="similarity">
    <text evidence="2 10">Belongs to the disproportionating enzyme family.</text>
</comment>
<dbReference type="RefSeq" id="WP_134116768.1">
    <property type="nucleotide sequence ID" value="NZ_SOEG01000013.1"/>
</dbReference>
<dbReference type="Proteomes" id="UP000295832">
    <property type="component" value="Unassembled WGS sequence"/>
</dbReference>
<dbReference type="EMBL" id="SOEG01000013">
    <property type="protein sequence ID" value="TDX51420.1"/>
    <property type="molecule type" value="Genomic_DNA"/>
</dbReference>
<evidence type="ECO:0000256" key="6">
    <source>
        <dbReference type="ARBA" id="ARBA00022679"/>
    </source>
</evidence>
<evidence type="ECO:0000256" key="4">
    <source>
        <dbReference type="ARBA" id="ARBA00020295"/>
    </source>
</evidence>
<evidence type="ECO:0000256" key="10">
    <source>
        <dbReference type="RuleBase" id="RU361207"/>
    </source>
</evidence>
<dbReference type="InterPro" id="IPR003385">
    <property type="entry name" value="Glyco_hydro_77"/>
</dbReference>
<comment type="catalytic activity">
    <reaction evidence="1 10">
        <text>Transfers a segment of a (1-&gt;4)-alpha-D-glucan to a new position in an acceptor, which may be glucose or a (1-&gt;4)-alpha-D-glucan.</text>
        <dbReference type="EC" id="2.4.1.25"/>
    </reaction>
</comment>
<keyword evidence="7 10" id="KW-0119">Carbohydrate metabolism</keyword>
<evidence type="ECO:0000256" key="7">
    <source>
        <dbReference type="ARBA" id="ARBA00023277"/>
    </source>
</evidence>
<comment type="caution">
    <text evidence="11">The sequence shown here is derived from an EMBL/GenBank/DDBJ whole genome shotgun (WGS) entry which is preliminary data.</text>
</comment>
<dbReference type="GO" id="GO:0004134">
    <property type="term" value="F:4-alpha-glucanotransferase activity"/>
    <property type="evidence" value="ECO:0007669"/>
    <property type="project" value="UniProtKB-EC"/>
</dbReference>
<keyword evidence="5 10" id="KW-0328">Glycosyltransferase</keyword>
<keyword evidence="12" id="KW-1185">Reference proteome</keyword>